<dbReference type="EMBL" id="BK015585">
    <property type="protein sequence ID" value="DAE14544.1"/>
    <property type="molecule type" value="Genomic_DNA"/>
</dbReference>
<proteinExistence type="predicted"/>
<reference evidence="2" key="1">
    <citation type="journal article" date="2021" name="Proc. Natl. Acad. Sci. U.S.A.">
        <title>A Catalog of Tens of Thousands of Viruses from Human Metagenomes Reveals Hidden Associations with Chronic Diseases.</title>
        <authorList>
            <person name="Tisza M.J."/>
            <person name="Buck C.B."/>
        </authorList>
    </citation>
    <scope>NUCLEOTIDE SEQUENCE</scope>
    <source>
        <strain evidence="2">CtsTh7</strain>
    </source>
</reference>
<accession>A0A8S5Q646</accession>
<organism evidence="2">
    <name type="scientific">Inoviridae sp. ctsTh7</name>
    <dbReference type="NCBI Taxonomy" id="2825785"/>
    <lineage>
        <taxon>Viruses</taxon>
        <taxon>Monodnaviria</taxon>
        <taxon>Loebvirae</taxon>
        <taxon>Hofneiviricota</taxon>
        <taxon>Faserviricetes</taxon>
        <taxon>Tubulavirales</taxon>
        <taxon>Inoviridae</taxon>
    </lineage>
</organism>
<keyword evidence="1" id="KW-1133">Transmembrane helix</keyword>
<keyword evidence="1" id="KW-0472">Membrane</keyword>
<name>A0A8S5Q646_9VIRU</name>
<keyword evidence="1" id="KW-0812">Transmembrane</keyword>
<feature type="transmembrane region" description="Helical" evidence="1">
    <location>
        <begin position="61"/>
        <end position="89"/>
    </location>
</feature>
<evidence type="ECO:0000256" key="1">
    <source>
        <dbReference type="SAM" id="Phobius"/>
    </source>
</evidence>
<sequence>MFKLAQKLSSKAKRVILSIGTGVVAAATMAIGAFAEEPAAGTAQDLSSIVNTAGTTLKDQFIILVNTLVPVLIGVAVVGLGLYAVIYLFKMAKKFFAQASK</sequence>
<protein>
    <submittedName>
        <fullName evidence="2">Uncharacterized protein</fullName>
    </submittedName>
</protein>
<evidence type="ECO:0000313" key="2">
    <source>
        <dbReference type="EMBL" id="DAE14544.1"/>
    </source>
</evidence>